<protein>
    <submittedName>
        <fullName evidence="1">Uncharacterized protein</fullName>
    </submittedName>
</protein>
<dbReference type="AlphaFoldDB" id="A0AA40I746"/>
<dbReference type="EMBL" id="JAULJE010000004">
    <property type="protein sequence ID" value="KAK1343722.1"/>
    <property type="molecule type" value="Genomic_DNA"/>
</dbReference>
<dbReference type="Proteomes" id="UP001177744">
    <property type="component" value="Unassembled WGS sequence"/>
</dbReference>
<evidence type="ECO:0000313" key="1">
    <source>
        <dbReference type="EMBL" id="KAK1343722.1"/>
    </source>
</evidence>
<comment type="caution">
    <text evidence="1">The sequence shown here is derived from an EMBL/GenBank/DDBJ whole genome shotgun (WGS) entry which is preliminary data.</text>
</comment>
<reference evidence="1" key="1">
    <citation type="submission" date="2023-06" db="EMBL/GenBank/DDBJ databases">
        <title>Reference genome for the Northern bat (Eptesicus nilssonii), a most northern bat species.</title>
        <authorList>
            <person name="Laine V.N."/>
            <person name="Pulliainen A.T."/>
            <person name="Lilley T.M."/>
        </authorList>
    </citation>
    <scope>NUCLEOTIDE SEQUENCE</scope>
    <source>
        <strain evidence="1">BLF_Eptnil</strain>
        <tissue evidence="1">Kidney</tissue>
    </source>
</reference>
<evidence type="ECO:0000313" key="2">
    <source>
        <dbReference type="Proteomes" id="UP001177744"/>
    </source>
</evidence>
<name>A0AA40I746_CNENI</name>
<proteinExistence type="predicted"/>
<accession>A0AA40I746</accession>
<keyword evidence="2" id="KW-1185">Reference proteome</keyword>
<sequence length="75" mass="8769">MKEEEVRLHEGGSSVGHLAHILRHMAKELFNEDVGVLTYRTRGTKTSRRSPLKEMKRFCYTLRLLMAFGTSRMWS</sequence>
<organism evidence="1 2">
    <name type="scientific">Cnephaeus nilssonii</name>
    <name type="common">Northern bat</name>
    <name type="synonym">Eptesicus nilssonii</name>
    <dbReference type="NCBI Taxonomy" id="3371016"/>
    <lineage>
        <taxon>Eukaryota</taxon>
        <taxon>Metazoa</taxon>
        <taxon>Chordata</taxon>
        <taxon>Craniata</taxon>
        <taxon>Vertebrata</taxon>
        <taxon>Euteleostomi</taxon>
        <taxon>Mammalia</taxon>
        <taxon>Eutheria</taxon>
        <taxon>Laurasiatheria</taxon>
        <taxon>Chiroptera</taxon>
        <taxon>Yangochiroptera</taxon>
        <taxon>Vespertilionidae</taxon>
        <taxon>Cnephaeus</taxon>
    </lineage>
</organism>
<gene>
    <name evidence="1" type="ORF">QTO34_014275</name>
</gene>